<dbReference type="OrthoDB" id="6401541at2"/>
<evidence type="ECO:0000313" key="2">
    <source>
        <dbReference type="Proteomes" id="UP000198862"/>
    </source>
</evidence>
<name>A0A1I1EQ89_9GAMM</name>
<protein>
    <submittedName>
        <fullName evidence="1">Uncharacterized protein</fullName>
    </submittedName>
</protein>
<dbReference type="STRING" id="1123010.SAMN02745724_00372"/>
<proteinExistence type="predicted"/>
<evidence type="ECO:0000313" key="1">
    <source>
        <dbReference type="EMBL" id="SFB88832.1"/>
    </source>
</evidence>
<gene>
    <name evidence="1" type="ORF">SAMN02745724_00372</name>
</gene>
<dbReference type="Proteomes" id="UP000198862">
    <property type="component" value="Unassembled WGS sequence"/>
</dbReference>
<organism evidence="1 2">
    <name type="scientific">Pseudoalteromonas denitrificans DSM 6059</name>
    <dbReference type="NCBI Taxonomy" id="1123010"/>
    <lineage>
        <taxon>Bacteria</taxon>
        <taxon>Pseudomonadati</taxon>
        <taxon>Pseudomonadota</taxon>
        <taxon>Gammaproteobacteria</taxon>
        <taxon>Alteromonadales</taxon>
        <taxon>Pseudoalteromonadaceae</taxon>
        <taxon>Pseudoalteromonas</taxon>
    </lineage>
</organism>
<reference evidence="1 2" key="1">
    <citation type="submission" date="2016-10" db="EMBL/GenBank/DDBJ databases">
        <authorList>
            <person name="de Groot N.N."/>
        </authorList>
    </citation>
    <scope>NUCLEOTIDE SEQUENCE [LARGE SCALE GENOMIC DNA]</scope>
    <source>
        <strain evidence="1 2">DSM 6059</strain>
    </source>
</reference>
<sequence>MIFLQNNFLIILSIMLVGCGGGSEGENKGETKSPDSVPIVMLPPPPDNIVETTADIIADQNFNFSTKFSLKLDAKLVGLDQRAYINVCLSPDPGKQLDYNECLFRSPLNQNGIQESLMISHSGIKLIAQIWFYDGTTVPMEYEWQYQVNDDEQHFLIR</sequence>
<keyword evidence="2" id="KW-1185">Reference proteome</keyword>
<dbReference type="AlphaFoldDB" id="A0A1I1EQ89"/>
<dbReference type="RefSeq" id="WP_091979310.1">
    <property type="nucleotide sequence ID" value="NZ_FOLO01000002.1"/>
</dbReference>
<accession>A0A1I1EQ89</accession>
<dbReference type="EMBL" id="FOLO01000002">
    <property type="protein sequence ID" value="SFB88832.1"/>
    <property type="molecule type" value="Genomic_DNA"/>
</dbReference>